<dbReference type="InterPro" id="IPR025525">
    <property type="entry name" value="hAT-like_transposase_RNase-H"/>
</dbReference>
<accession>A0A1J7GXH1</accession>
<dbReference type="PANTHER" id="PTHR23272:SF179">
    <property type="entry name" value="ZINC FINGER BED DOMAIN-CONTAINING PROTEIN RICESLEEPER 2-LIKE ISOFORM X1"/>
    <property type="match status" value="1"/>
</dbReference>
<evidence type="ECO:0008006" key="5">
    <source>
        <dbReference type="Google" id="ProtNLM"/>
    </source>
</evidence>
<dbReference type="PANTHER" id="PTHR23272">
    <property type="entry name" value="BED FINGER-RELATED"/>
    <property type="match status" value="1"/>
</dbReference>
<dbReference type="InterPro" id="IPR008906">
    <property type="entry name" value="HATC_C_dom"/>
</dbReference>
<protein>
    <recommendedName>
        <fullName evidence="5">HAT C-terminal dimerisation domain-containing protein</fullName>
    </recommendedName>
</protein>
<evidence type="ECO:0000313" key="4">
    <source>
        <dbReference type="Proteomes" id="UP000188354"/>
    </source>
</evidence>
<gene>
    <name evidence="3" type="ORF">TanjilG_03677</name>
</gene>
<dbReference type="GO" id="GO:0003677">
    <property type="term" value="F:DNA binding"/>
    <property type="evidence" value="ECO:0007669"/>
    <property type="project" value="InterPro"/>
</dbReference>
<dbReference type="Pfam" id="PF05699">
    <property type="entry name" value="Dimer_Tnp_hAT"/>
    <property type="match status" value="1"/>
</dbReference>
<dbReference type="InterPro" id="IPR012337">
    <property type="entry name" value="RNaseH-like_sf"/>
</dbReference>
<proteinExistence type="predicted"/>
<keyword evidence="4" id="KW-1185">Reference proteome</keyword>
<evidence type="ECO:0000259" key="2">
    <source>
        <dbReference type="Pfam" id="PF14372"/>
    </source>
</evidence>
<reference evidence="3 4" key="1">
    <citation type="journal article" date="2017" name="Plant Biotechnol. J.">
        <title>A comprehensive draft genome sequence for lupin (Lupinus angustifolius), an emerging health food: insights into plant-microbe interactions and legume evolution.</title>
        <authorList>
            <person name="Hane J.K."/>
            <person name="Ming Y."/>
            <person name="Kamphuis L.G."/>
            <person name="Nelson M.N."/>
            <person name="Garg G."/>
            <person name="Atkins C.A."/>
            <person name="Bayer P.E."/>
            <person name="Bravo A."/>
            <person name="Bringans S."/>
            <person name="Cannon S."/>
            <person name="Edwards D."/>
            <person name="Foley R."/>
            <person name="Gao L.L."/>
            <person name="Harrison M.J."/>
            <person name="Huang W."/>
            <person name="Hurgobin B."/>
            <person name="Li S."/>
            <person name="Liu C.W."/>
            <person name="McGrath A."/>
            <person name="Morahan G."/>
            <person name="Murray J."/>
            <person name="Weller J."/>
            <person name="Jian J."/>
            <person name="Singh K.B."/>
        </authorList>
    </citation>
    <scope>NUCLEOTIDE SEQUENCE [LARGE SCALE GENOMIC DNA]</scope>
    <source>
        <strain evidence="4">cv. Tanjil</strain>
        <tissue evidence="3">Whole plant</tissue>
    </source>
</reference>
<dbReference type="Proteomes" id="UP000188354">
    <property type="component" value="Chromosome LG09"/>
</dbReference>
<feature type="domain" description="hAT-like transposase RNase-H fold" evidence="2">
    <location>
        <begin position="52"/>
        <end position="139"/>
    </location>
</feature>
<evidence type="ECO:0000313" key="3">
    <source>
        <dbReference type="EMBL" id="OIW05288.1"/>
    </source>
</evidence>
<dbReference type="SUPFAM" id="SSF53098">
    <property type="entry name" value="Ribonuclease H-like"/>
    <property type="match status" value="1"/>
</dbReference>
<dbReference type="OMA" id="RHHASKE"/>
<organism evidence="3 4">
    <name type="scientific">Lupinus angustifolius</name>
    <name type="common">Narrow-leaved blue lupine</name>
    <dbReference type="NCBI Taxonomy" id="3871"/>
    <lineage>
        <taxon>Eukaryota</taxon>
        <taxon>Viridiplantae</taxon>
        <taxon>Streptophyta</taxon>
        <taxon>Embryophyta</taxon>
        <taxon>Tracheophyta</taxon>
        <taxon>Spermatophyta</taxon>
        <taxon>Magnoliopsida</taxon>
        <taxon>eudicotyledons</taxon>
        <taxon>Gunneridae</taxon>
        <taxon>Pentapetalae</taxon>
        <taxon>rosids</taxon>
        <taxon>fabids</taxon>
        <taxon>Fabales</taxon>
        <taxon>Fabaceae</taxon>
        <taxon>Papilionoideae</taxon>
        <taxon>50 kb inversion clade</taxon>
        <taxon>genistoids sensu lato</taxon>
        <taxon>core genistoids</taxon>
        <taxon>Genisteae</taxon>
        <taxon>Lupinus</taxon>
    </lineage>
</organism>
<dbReference type="STRING" id="3871.A0A1J7GXH1"/>
<dbReference type="EMBL" id="CM007369">
    <property type="protein sequence ID" value="OIW05288.1"/>
    <property type="molecule type" value="Genomic_DNA"/>
</dbReference>
<feature type="domain" description="HAT C-terminal dimerisation" evidence="1">
    <location>
        <begin position="190"/>
        <end position="240"/>
    </location>
</feature>
<dbReference type="GO" id="GO:0046983">
    <property type="term" value="F:protein dimerization activity"/>
    <property type="evidence" value="ECO:0007669"/>
    <property type="project" value="InterPro"/>
</dbReference>
<dbReference type="Gramene" id="OIW05288">
    <property type="protein sequence ID" value="OIW05288"/>
    <property type="gene ID" value="TanjilG_03677"/>
</dbReference>
<sequence length="240" mass="28286">MLEVAISCKDVFNRLSQRDTQYTCLPSNSQWQFAEDVCERLKLFSSITEIISGTKYPTANIYFLKICQIKLEITQWMNSSNELIKMMAKFERYWSVIHDIMGVATFLDPRYKMALLEFYFDKLYDHGAFTQVRKIRVLCYDFVFYYQQTKNSSGSSPLLNRTITNDEPLEEYDMFIVRRRETRSSSVKTELDHYLEEDIIKRTPNFDILNWWKTNGVMYPTLQAIAKNLLAIPISTVASE</sequence>
<dbReference type="Pfam" id="PF14372">
    <property type="entry name" value="hAT-like_RNase-H"/>
    <property type="match status" value="1"/>
</dbReference>
<name>A0A1J7GXH1_LUPAN</name>
<dbReference type="AlphaFoldDB" id="A0A1J7GXH1"/>
<evidence type="ECO:0000259" key="1">
    <source>
        <dbReference type="Pfam" id="PF05699"/>
    </source>
</evidence>